<dbReference type="InterPro" id="IPR013762">
    <property type="entry name" value="Integrase-like_cat_sf"/>
</dbReference>
<dbReference type="AlphaFoldDB" id="A0A0E4CQY4"/>
<dbReference type="Proteomes" id="UP000199251">
    <property type="component" value="Unassembled WGS sequence"/>
</dbReference>
<feature type="domain" description="Tyr recombinase" evidence="2">
    <location>
        <begin position="1"/>
        <end position="125"/>
    </location>
</feature>
<protein>
    <submittedName>
        <fullName evidence="3">Site-specific recombinase XerD</fullName>
    </submittedName>
</protein>
<accession>A0A0E4CQY4</accession>
<proteinExistence type="predicted"/>
<dbReference type="PROSITE" id="PS51898">
    <property type="entry name" value="TYR_RECOMBINASE"/>
    <property type="match status" value="1"/>
</dbReference>
<evidence type="ECO:0000256" key="1">
    <source>
        <dbReference type="ARBA" id="ARBA00023172"/>
    </source>
</evidence>
<dbReference type="InterPro" id="IPR011010">
    <property type="entry name" value="DNA_brk_join_enz"/>
</dbReference>
<dbReference type="Pfam" id="PF00589">
    <property type="entry name" value="Phage_integrase"/>
    <property type="match status" value="1"/>
</dbReference>
<gene>
    <name evidence="3" type="ORF">BN1232_05724</name>
</gene>
<dbReference type="GO" id="GO:0006310">
    <property type="term" value="P:DNA recombination"/>
    <property type="evidence" value="ECO:0007669"/>
    <property type="project" value="UniProtKB-KW"/>
</dbReference>
<reference evidence="3 4" key="1">
    <citation type="submission" date="2015-03" db="EMBL/GenBank/DDBJ databases">
        <authorList>
            <person name="Urmite Genomes"/>
        </authorList>
    </citation>
    <scope>NUCLEOTIDE SEQUENCE [LARGE SCALE GENOMIC DNA]</scope>
    <source>
        <strain evidence="3 4">CSUR P1491</strain>
    </source>
</reference>
<dbReference type="InterPro" id="IPR002104">
    <property type="entry name" value="Integrase_catalytic"/>
</dbReference>
<dbReference type="SUPFAM" id="SSF56349">
    <property type="entry name" value="DNA breaking-rejoining enzymes"/>
    <property type="match status" value="1"/>
</dbReference>
<dbReference type="EMBL" id="CTEE01000001">
    <property type="protein sequence ID" value="CQD22745.1"/>
    <property type="molecule type" value="Genomic_DNA"/>
</dbReference>
<organism evidence="3 4">
    <name type="scientific">Mycobacterium lentiflavum</name>
    <dbReference type="NCBI Taxonomy" id="141349"/>
    <lineage>
        <taxon>Bacteria</taxon>
        <taxon>Bacillati</taxon>
        <taxon>Actinomycetota</taxon>
        <taxon>Actinomycetes</taxon>
        <taxon>Mycobacteriales</taxon>
        <taxon>Mycobacteriaceae</taxon>
        <taxon>Mycobacterium</taxon>
        <taxon>Mycobacterium simiae complex</taxon>
    </lineage>
</organism>
<dbReference type="GO" id="GO:0003677">
    <property type="term" value="F:DNA binding"/>
    <property type="evidence" value="ECO:0007669"/>
    <property type="project" value="InterPro"/>
</dbReference>
<dbReference type="CDD" id="cd00397">
    <property type="entry name" value="DNA_BRE_C"/>
    <property type="match status" value="1"/>
</dbReference>
<keyword evidence="1" id="KW-0233">DNA recombination</keyword>
<dbReference type="GO" id="GO:0015074">
    <property type="term" value="P:DNA integration"/>
    <property type="evidence" value="ECO:0007669"/>
    <property type="project" value="InterPro"/>
</dbReference>
<evidence type="ECO:0000313" key="4">
    <source>
        <dbReference type="Proteomes" id="UP000199251"/>
    </source>
</evidence>
<evidence type="ECO:0000259" key="2">
    <source>
        <dbReference type="PROSITE" id="PS51898"/>
    </source>
</evidence>
<name>A0A0E4CQY4_MYCLN</name>
<dbReference type="Gene3D" id="1.10.443.10">
    <property type="entry name" value="Intergrase catalytic core"/>
    <property type="match status" value="1"/>
</dbReference>
<evidence type="ECO:0000313" key="3">
    <source>
        <dbReference type="EMBL" id="CQD22745.1"/>
    </source>
</evidence>
<sequence>MTLIANTKKKGWLPTYRDAVMFKVAYSYGVRFNELRHLFPSERGALVAERTLLRRFRRYRNDLELSAGLDLHSFRRSYITHLIEDGWNAKFVQDQAGHEYASTTSLYNTGVSSDFRTRTLRRVLDQTVKESLSFGEETS</sequence>
<dbReference type="STRING" id="141349.BN1232_05724"/>